<keyword evidence="4" id="KW-0812">Transmembrane</keyword>
<gene>
    <name evidence="6" type="primary">LOC108564172</name>
</gene>
<evidence type="ECO:0000256" key="3">
    <source>
        <dbReference type="ARBA" id="ARBA00023295"/>
    </source>
</evidence>
<dbReference type="InterPro" id="IPR005199">
    <property type="entry name" value="Glyco_hydro_79"/>
</dbReference>
<keyword evidence="4" id="KW-0472">Membrane</keyword>
<evidence type="ECO:0000313" key="5">
    <source>
        <dbReference type="Proteomes" id="UP000695000"/>
    </source>
</evidence>
<accession>A0ABM1MVL3</accession>
<comment type="similarity">
    <text evidence="1">Belongs to the glycosyl hydrolase 79 family.</text>
</comment>
<feature type="transmembrane region" description="Helical" evidence="4">
    <location>
        <begin position="38"/>
        <end position="59"/>
    </location>
</feature>
<dbReference type="PANTHER" id="PTHR46145:SF4">
    <property type="entry name" value="HEPARANASE"/>
    <property type="match status" value="1"/>
</dbReference>
<dbReference type="RefSeq" id="XP_017778613.1">
    <property type="nucleotide sequence ID" value="XM_017923124.1"/>
</dbReference>
<evidence type="ECO:0000256" key="2">
    <source>
        <dbReference type="ARBA" id="ARBA00022801"/>
    </source>
</evidence>
<dbReference type="Pfam" id="PF03662">
    <property type="entry name" value="Glyco_hydro_79n"/>
    <property type="match status" value="1"/>
</dbReference>
<dbReference type="Gene3D" id="3.20.20.80">
    <property type="entry name" value="Glycosidases"/>
    <property type="match status" value="1"/>
</dbReference>
<keyword evidence="3" id="KW-0326">Glycosidase</keyword>
<dbReference type="PANTHER" id="PTHR46145">
    <property type="entry name" value="HEPARANASE"/>
    <property type="match status" value="1"/>
</dbReference>
<dbReference type="InterPro" id="IPR017853">
    <property type="entry name" value="GH"/>
</dbReference>
<dbReference type="Proteomes" id="UP000695000">
    <property type="component" value="Unplaced"/>
</dbReference>
<organism evidence="5 6">
    <name type="scientific">Nicrophorus vespilloides</name>
    <name type="common">Boreal carrion beetle</name>
    <dbReference type="NCBI Taxonomy" id="110193"/>
    <lineage>
        <taxon>Eukaryota</taxon>
        <taxon>Metazoa</taxon>
        <taxon>Ecdysozoa</taxon>
        <taxon>Arthropoda</taxon>
        <taxon>Hexapoda</taxon>
        <taxon>Insecta</taxon>
        <taxon>Pterygota</taxon>
        <taxon>Neoptera</taxon>
        <taxon>Endopterygota</taxon>
        <taxon>Coleoptera</taxon>
        <taxon>Polyphaga</taxon>
        <taxon>Staphyliniformia</taxon>
        <taxon>Silphidae</taxon>
        <taxon>Nicrophorinae</taxon>
        <taxon>Nicrophorus</taxon>
    </lineage>
</organism>
<evidence type="ECO:0000313" key="6">
    <source>
        <dbReference type="RefSeq" id="XP_017778613.1"/>
    </source>
</evidence>
<protein>
    <submittedName>
        <fullName evidence="6">Heparanase-like isoform X1</fullName>
    </submittedName>
</protein>
<reference evidence="6" key="1">
    <citation type="submission" date="2025-08" db="UniProtKB">
        <authorList>
            <consortium name="RefSeq"/>
        </authorList>
    </citation>
    <scope>IDENTIFICATION</scope>
    <source>
        <tissue evidence="6">Whole Larva</tissue>
    </source>
</reference>
<keyword evidence="5" id="KW-1185">Reference proteome</keyword>
<dbReference type="InterPro" id="IPR018087">
    <property type="entry name" value="Glyco_hydro_5_CS"/>
</dbReference>
<keyword evidence="2" id="KW-0378">Hydrolase</keyword>
<name>A0ABM1MVL3_NICVS</name>
<dbReference type="PROSITE" id="PS00659">
    <property type="entry name" value="GLYCOSYL_HYDROL_F5"/>
    <property type="match status" value="1"/>
</dbReference>
<evidence type="ECO:0000256" key="1">
    <source>
        <dbReference type="ARBA" id="ARBA00009800"/>
    </source>
</evidence>
<dbReference type="SUPFAM" id="SSF51445">
    <property type="entry name" value="(Trans)glycosidases"/>
    <property type="match status" value="1"/>
</dbReference>
<dbReference type="GeneID" id="108564172"/>
<proteinExistence type="inferred from homology"/>
<evidence type="ECO:0000256" key="4">
    <source>
        <dbReference type="SAM" id="Phobius"/>
    </source>
</evidence>
<sequence length="547" mass="63584">MHRSANLNPRLSVEGGWRNNRCYRKLTCKFFTDFSDKWISKFVVGLVLTILLIILLYIFQPFQTEVNIIVIDAKRPLLIVDKHFLSIALDSSLIADNFQGFDPTDYRIIALMHPFRGGYLRIGGTMADRLIFNSSEDHNIKIINSFLDNGECSYDGKFCNVLKQNFNMSGKQWTQLNDLANKTGQTVLFDLNCLLRHANGTWDSANAEKLIKFSDENKYDLIWELGNEPNSFKHVFDVELNATQLAYDFKHLQMVLKKYPRYERSLIVGPDITRPRSKQVIDYLKEFLIHQQIRLNAITWHQYYFNGRDAYLYYFVNPEIFDLLKSEILLVKDAVKKLDMDYIPLWLGETSSAYGGGAPGFSDRYVSTFIWLDKLGLSARMGIEVVIRQSFFKGHYALISDMYVPNPDWWISVLYKRLVDEEVIKCNLVAPPEVRFYCHCTPKNRYVEGPAVTVFGMNMRNSEAIIRIQQQEYKLLEKYRIHAFIIQTHVSILSRTVYLNDELLVLKSNYELPDFVPVVSTSNMIVLPPYSLGFWIVESNHFEACIL</sequence>
<keyword evidence="4" id="KW-1133">Transmembrane helix</keyword>